<dbReference type="PANTHER" id="PTHR23112">
    <property type="entry name" value="G PROTEIN-COUPLED RECEPTOR 157-RELATED"/>
    <property type="match status" value="1"/>
</dbReference>
<feature type="compositionally biased region" description="Polar residues" evidence="5">
    <location>
        <begin position="296"/>
        <end position="310"/>
    </location>
</feature>
<feature type="transmembrane region" description="Helical" evidence="6">
    <location>
        <begin position="454"/>
        <end position="474"/>
    </location>
</feature>
<name>A0A8H7W475_9HELO</name>
<evidence type="ECO:0000256" key="6">
    <source>
        <dbReference type="SAM" id="Phobius"/>
    </source>
</evidence>
<evidence type="ECO:0000313" key="10">
    <source>
        <dbReference type="Proteomes" id="UP000664132"/>
    </source>
</evidence>
<comment type="caution">
    <text evidence="9">The sequence shown here is derived from an EMBL/GenBank/DDBJ whole genome shotgun (WGS) entry which is preliminary data.</text>
</comment>
<evidence type="ECO:0008006" key="11">
    <source>
        <dbReference type="Google" id="ProtNLM"/>
    </source>
</evidence>
<dbReference type="Proteomes" id="UP000664132">
    <property type="component" value="Unassembled WGS sequence"/>
</dbReference>
<feature type="region of interest" description="Disordered" evidence="5">
    <location>
        <begin position="244"/>
        <end position="310"/>
    </location>
</feature>
<feature type="compositionally biased region" description="Polar residues" evidence="5">
    <location>
        <begin position="365"/>
        <end position="374"/>
    </location>
</feature>
<evidence type="ECO:0000313" key="9">
    <source>
        <dbReference type="EMBL" id="KAG4416575.1"/>
    </source>
</evidence>
<dbReference type="EMBL" id="JAFJYH010000181">
    <property type="protein sequence ID" value="KAG4416575.1"/>
    <property type="molecule type" value="Genomic_DNA"/>
</dbReference>
<feature type="domain" description="Glucose receptor Git3-like N-terminal" evidence="7">
    <location>
        <begin position="46"/>
        <end position="234"/>
    </location>
</feature>
<feature type="transmembrane region" description="Helical" evidence="6">
    <location>
        <begin position="162"/>
        <end position="180"/>
    </location>
</feature>
<comment type="subcellular location">
    <subcellularLocation>
        <location evidence="1">Membrane</location>
        <topology evidence="1">Multi-pass membrane protein</topology>
    </subcellularLocation>
</comment>
<feature type="transmembrane region" description="Helical" evidence="6">
    <location>
        <begin position="486"/>
        <end position="507"/>
    </location>
</feature>
<feature type="region of interest" description="Disordered" evidence="5">
    <location>
        <begin position="626"/>
        <end position="689"/>
    </location>
</feature>
<feature type="compositionally biased region" description="Basic and acidic residues" evidence="5">
    <location>
        <begin position="282"/>
        <end position="293"/>
    </location>
</feature>
<evidence type="ECO:0000256" key="2">
    <source>
        <dbReference type="ARBA" id="ARBA00022692"/>
    </source>
</evidence>
<dbReference type="InterPro" id="IPR022596">
    <property type="entry name" value="GPR1/2/3_C"/>
</dbReference>
<dbReference type="OrthoDB" id="5368598at2759"/>
<keyword evidence="2 6" id="KW-0812">Transmembrane</keyword>
<dbReference type="GO" id="GO:0005886">
    <property type="term" value="C:plasma membrane"/>
    <property type="evidence" value="ECO:0007669"/>
    <property type="project" value="TreeGrafter"/>
</dbReference>
<keyword evidence="4 6" id="KW-0472">Membrane</keyword>
<feature type="transmembrane region" description="Helical" evidence="6">
    <location>
        <begin position="120"/>
        <end position="142"/>
    </location>
</feature>
<gene>
    <name evidence="9" type="ORF">IFR04_010280</name>
</gene>
<organism evidence="9 10">
    <name type="scientific">Cadophora malorum</name>
    <dbReference type="NCBI Taxonomy" id="108018"/>
    <lineage>
        <taxon>Eukaryota</taxon>
        <taxon>Fungi</taxon>
        <taxon>Dikarya</taxon>
        <taxon>Ascomycota</taxon>
        <taxon>Pezizomycotina</taxon>
        <taxon>Leotiomycetes</taxon>
        <taxon>Helotiales</taxon>
        <taxon>Ploettnerulaceae</taxon>
        <taxon>Cadophora</taxon>
    </lineage>
</organism>
<dbReference type="CDD" id="cd00637">
    <property type="entry name" value="7tm_classA_rhodopsin-like"/>
    <property type="match status" value="1"/>
</dbReference>
<feature type="compositionally biased region" description="Polar residues" evidence="5">
    <location>
        <begin position="416"/>
        <end position="434"/>
    </location>
</feature>
<sequence>MAPLSSGLFADAMVRARIHLESRGLGGSNGNNTSSAPSLSDEQKNTLQILALTFSAVSVASSVLTFYWFLKMRRSFRHDLIMLLIQSDMFKALWFMIYPIVVFTHGPVKDTSTFCQVNGFMIALGIEASDFSVLMIAVHSALYIFRPGSSRGEGGLYPYRKLAYLLWVIFPVLMASLAFINGRHAYVSEGTYCYLPVRPFWYRLALDWIPRYVIFIFILVIYVSIYYYVRFKFQGFNKLAKHNSERNDESMGSAERPAKRRKQKAIVPSTPTLACHGLIPDTRPDTMTEEAGRKPSISTVDSYNPEQQPSIRTTGAHRFMWQSFSAPDNSSPTPPSEGSIEEDSFEGPSTPHPLPPTVPAAISPRSESMSELPSRASSWRDGFVSRFSPQNASGDTTTKHSVVDIFTVLRKHPDQSDTSTPISQLQLTNTQGQSMADAEMDRTRDKIRRQLRFLFIYPLVYIGMWILPFVSHGMQYSDKFAIDPPFALTCCTTISICMQAAVDAWLFSTREKPWRHIPGTDGGFWVSLKFWADWNGFRKRRIVQGPGKTREEMVREARAAYRRRDEEILQRRNQADSHHSGHREPGARRAEWWEGVGLDGAMSPVHEEANPMEMERGEGGIVFNEEAFSDGGNTLKGSDTKASKYEDDEKAPEETDGSASTSFGTPGVESPVEQPDSKDDRKEMDEKRS</sequence>
<evidence type="ECO:0000256" key="5">
    <source>
        <dbReference type="SAM" id="MobiDB-lite"/>
    </source>
</evidence>
<evidence type="ECO:0000256" key="1">
    <source>
        <dbReference type="ARBA" id="ARBA00004141"/>
    </source>
</evidence>
<evidence type="ECO:0000259" key="8">
    <source>
        <dbReference type="Pfam" id="PF11970"/>
    </source>
</evidence>
<feature type="region of interest" description="Disordered" evidence="5">
    <location>
        <begin position="323"/>
        <end position="374"/>
    </location>
</feature>
<feature type="transmembrane region" description="Helical" evidence="6">
    <location>
        <begin position="209"/>
        <end position="229"/>
    </location>
</feature>
<dbReference type="PANTHER" id="PTHR23112:SF37">
    <property type="entry name" value="G PROTEIN-COUPLED RECEPTOR GPR1"/>
    <property type="match status" value="1"/>
</dbReference>
<evidence type="ECO:0000256" key="3">
    <source>
        <dbReference type="ARBA" id="ARBA00022989"/>
    </source>
</evidence>
<dbReference type="Pfam" id="PF11970">
    <property type="entry name" value="GPR_Gpa2_C"/>
    <property type="match status" value="1"/>
</dbReference>
<dbReference type="InterPro" id="IPR023041">
    <property type="entry name" value="Glucose_rcpt_Git3-like_N"/>
</dbReference>
<feature type="compositionally biased region" description="Basic and acidic residues" evidence="5">
    <location>
        <begin position="675"/>
        <end position="689"/>
    </location>
</feature>
<feature type="compositionally biased region" description="Basic and acidic residues" evidence="5">
    <location>
        <begin position="638"/>
        <end position="647"/>
    </location>
</feature>
<accession>A0A8H7W475</accession>
<evidence type="ECO:0000259" key="7">
    <source>
        <dbReference type="Pfam" id="PF11710"/>
    </source>
</evidence>
<feature type="region of interest" description="Disordered" evidence="5">
    <location>
        <begin position="565"/>
        <end position="590"/>
    </location>
</feature>
<proteinExistence type="predicted"/>
<reference evidence="9" key="1">
    <citation type="submission" date="2021-02" db="EMBL/GenBank/DDBJ databases">
        <title>Genome sequence Cadophora malorum strain M34.</title>
        <authorList>
            <person name="Stefanovic E."/>
            <person name="Vu D."/>
            <person name="Scully C."/>
            <person name="Dijksterhuis J."/>
            <person name="Roader J."/>
            <person name="Houbraken J."/>
        </authorList>
    </citation>
    <scope>NUCLEOTIDE SEQUENCE</scope>
    <source>
        <strain evidence="9">M34</strain>
    </source>
</reference>
<dbReference type="GO" id="GO:0004930">
    <property type="term" value="F:G protein-coupled receptor activity"/>
    <property type="evidence" value="ECO:0007669"/>
    <property type="project" value="TreeGrafter"/>
</dbReference>
<dbReference type="GO" id="GO:0007189">
    <property type="term" value="P:adenylate cyclase-activating G protein-coupled receptor signaling pathway"/>
    <property type="evidence" value="ECO:0007669"/>
    <property type="project" value="TreeGrafter"/>
</dbReference>
<dbReference type="Gene3D" id="1.20.1070.10">
    <property type="entry name" value="Rhodopsin 7-helix transmembrane proteins"/>
    <property type="match status" value="1"/>
</dbReference>
<feature type="region of interest" description="Disordered" evidence="5">
    <location>
        <begin position="414"/>
        <end position="438"/>
    </location>
</feature>
<keyword evidence="3 6" id="KW-1133">Transmembrane helix</keyword>
<keyword evidence="10" id="KW-1185">Reference proteome</keyword>
<dbReference type="SUPFAM" id="SSF81321">
    <property type="entry name" value="Family A G protein-coupled receptor-like"/>
    <property type="match status" value="1"/>
</dbReference>
<evidence type="ECO:0000256" key="4">
    <source>
        <dbReference type="ARBA" id="ARBA00023136"/>
    </source>
</evidence>
<dbReference type="AlphaFoldDB" id="A0A8H7W475"/>
<feature type="transmembrane region" description="Helical" evidence="6">
    <location>
        <begin position="47"/>
        <end position="70"/>
    </location>
</feature>
<feature type="transmembrane region" description="Helical" evidence="6">
    <location>
        <begin position="90"/>
        <end position="108"/>
    </location>
</feature>
<feature type="domain" description="G protein-coupled receptor GPR1/2/3 C-terminal" evidence="8">
    <location>
        <begin position="442"/>
        <end position="516"/>
    </location>
</feature>
<dbReference type="Pfam" id="PF11710">
    <property type="entry name" value="Git3"/>
    <property type="match status" value="1"/>
</dbReference>
<protein>
    <recommendedName>
        <fullName evidence="11">G protein-coupled receptor</fullName>
    </recommendedName>
</protein>